<dbReference type="Proteomes" id="UP000589620">
    <property type="component" value="Unassembled WGS sequence"/>
</dbReference>
<protein>
    <submittedName>
        <fullName evidence="1">Uncharacterized protein</fullName>
    </submittedName>
</protein>
<gene>
    <name evidence="1" type="ORF">BJ963_001046</name>
</gene>
<dbReference type="RefSeq" id="WP_179455108.1">
    <property type="nucleotide sequence ID" value="NZ_BAAAPX010000001.1"/>
</dbReference>
<proteinExistence type="predicted"/>
<organism evidence="1 2">
    <name type="scientific">Leifsonia soli</name>
    <dbReference type="NCBI Taxonomy" id="582665"/>
    <lineage>
        <taxon>Bacteria</taxon>
        <taxon>Bacillati</taxon>
        <taxon>Actinomycetota</taxon>
        <taxon>Actinomycetes</taxon>
        <taxon>Micrococcales</taxon>
        <taxon>Microbacteriaceae</taxon>
        <taxon>Leifsonia</taxon>
    </lineage>
</organism>
<comment type="caution">
    <text evidence="1">The sequence shown here is derived from an EMBL/GenBank/DDBJ whole genome shotgun (WGS) entry which is preliminary data.</text>
</comment>
<evidence type="ECO:0000313" key="2">
    <source>
        <dbReference type="Proteomes" id="UP000589620"/>
    </source>
</evidence>
<accession>A0A852SXB9</accession>
<reference evidence="1 2" key="1">
    <citation type="submission" date="2020-07" db="EMBL/GenBank/DDBJ databases">
        <title>Sequencing the genomes of 1000 actinobacteria strains.</title>
        <authorList>
            <person name="Klenk H.-P."/>
        </authorList>
    </citation>
    <scope>NUCLEOTIDE SEQUENCE [LARGE SCALE GENOMIC DNA]</scope>
    <source>
        <strain evidence="1 2">DSM 23871</strain>
    </source>
</reference>
<evidence type="ECO:0000313" key="1">
    <source>
        <dbReference type="EMBL" id="NYD73527.1"/>
    </source>
</evidence>
<dbReference type="EMBL" id="JACCBJ010000001">
    <property type="protein sequence ID" value="NYD73527.1"/>
    <property type="molecule type" value="Genomic_DNA"/>
</dbReference>
<sequence>MDGDVTFEAVMQRPGLVDAVIRLTAGRGEPPAALRGRARYRDVEVWEVFVLDDSTDWPRRAVYRLVDRMDDDGDPVDDEP</sequence>
<name>A0A852SXB9_9MICO</name>
<dbReference type="AlphaFoldDB" id="A0A852SXB9"/>
<keyword evidence="2" id="KW-1185">Reference proteome</keyword>